<protein>
    <submittedName>
        <fullName evidence="2">Uncharacterized protein</fullName>
    </submittedName>
</protein>
<dbReference type="OrthoDB" id="1564273at2759"/>
<proteinExistence type="predicted"/>
<evidence type="ECO:0000256" key="1">
    <source>
        <dbReference type="SAM" id="MobiDB-lite"/>
    </source>
</evidence>
<dbReference type="Proteomes" id="UP000595140">
    <property type="component" value="Unassembled WGS sequence"/>
</dbReference>
<gene>
    <name evidence="2" type="ORF">CCAM_LOCUS19207</name>
</gene>
<evidence type="ECO:0000313" key="2">
    <source>
        <dbReference type="EMBL" id="VFQ77431.1"/>
    </source>
</evidence>
<name>A0A484LM04_9ASTE</name>
<dbReference type="AlphaFoldDB" id="A0A484LM04"/>
<reference evidence="2 3" key="1">
    <citation type="submission" date="2018-04" db="EMBL/GenBank/DDBJ databases">
        <authorList>
            <person name="Vogel A."/>
        </authorList>
    </citation>
    <scope>NUCLEOTIDE SEQUENCE [LARGE SCALE GENOMIC DNA]</scope>
</reference>
<feature type="region of interest" description="Disordered" evidence="1">
    <location>
        <begin position="156"/>
        <end position="179"/>
    </location>
</feature>
<feature type="compositionally biased region" description="Basic and acidic residues" evidence="1">
    <location>
        <begin position="169"/>
        <end position="179"/>
    </location>
</feature>
<accession>A0A484LM04</accession>
<dbReference type="Pfam" id="PF07893">
    <property type="entry name" value="DUF1668"/>
    <property type="match status" value="1"/>
</dbReference>
<organism evidence="2 3">
    <name type="scientific">Cuscuta campestris</name>
    <dbReference type="NCBI Taxonomy" id="132261"/>
    <lineage>
        <taxon>Eukaryota</taxon>
        <taxon>Viridiplantae</taxon>
        <taxon>Streptophyta</taxon>
        <taxon>Embryophyta</taxon>
        <taxon>Tracheophyta</taxon>
        <taxon>Spermatophyta</taxon>
        <taxon>Magnoliopsida</taxon>
        <taxon>eudicotyledons</taxon>
        <taxon>Gunneridae</taxon>
        <taxon>Pentapetalae</taxon>
        <taxon>asterids</taxon>
        <taxon>lamiids</taxon>
        <taxon>Solanales</taxon>
        <taxon>Convolvulaceae</taxon>
        <taxon>Cuscuteae</taxon>
        <taxon>Cuscuta</taxon>
        <taxon>Cuscuta subgen. Grammica</taxon>
        <taxon>Cuscuta sect. Cleistogrammica</taxon>
    </lineage>
</organism>
<dbReference type="SUPFAM" id="SSF117281">
    <property type="entry name" value="Kelch motif"/>
    <property type="match status" value="1"/>
</dbReference>
<dbReference type="InterPro" id="IPR012871">
    <property type="entry name" value="DUF1668_ORYSA"/>
</dbReference>
<dbReference type="Gene3D" id="2.120.10.80">
    <property type="entry name" value="Kelch-type beta propeller"/>
    <property type="match status" value="1"/>
</dbReference>
<dbReference type="EMBL" id="OOIL02001679">
    <property type="protein sequence ID" value="VFQ77431.1"/>
    <property type="molecule type" value="Genomic_DNA"/>
</dbReference>
<dbReference type="InterPro" id="IPR015915">
    <property type="entry name" value="Kelch-typ_b-propeller"/>
</dbReference>
<keyword evidence="3" id="KW-1185">Reference proteome</keyword>
<evidence type="ECO:0000313" key="3">
    <source>
        <dbReference type="Proteomes" id="UP000595140"/>
    </source>
</evidence>
<sequence>MGEMKDLYVSTSRSLLRLDLKNYNFDPLLESAEPPPQAAVSLEYGNNYPYGLRVIKSSRSKIYMVGEKTTGYSCTAEVHEFDPIANSLQKANFSLRGSKSRPIVAEIEGKIYVLETGSLYHQPAKTFEVFDPCSASEDSICEVLADPPFYTDCYKSSSSSSSNDDDDDDHKHDDFDVHDYEGDDRPDRVAGHFVLGHKLYILTCSNKVYHYDTKRRLWGREEDMLKYFCRYLGYPWIIPAGGTTVCGGDVILAFQEQDDYDPCSARGIRDIMELFGYLYSKDGCLLGYQNLGNVFSVRLYSAGYHVFAMEDGKVCALLFGYNPAIPALRRNQMNKSRSTPISVPFQVLAVSIFSVVKLCDAARALQDKALCMPLSADAPLAARRRLSDYKEHESTFLSLEIESQYIFQAEDGRVSLLQGAFFP</sequence>